<dbReference type="AlphaFoldDB" id="A0ABD6AWB2"/>
<sequence length="178" mass="19933">MSNVEYDPDPLLFPSQAWFEAYEEAINDDEAYREASEGWGVDFEGDFLFEMTEMPVEEMDTAAMPEYLREELDEYVTPEEGKGHVGRAYLGLEDGRCTGARLVEPDSVDPGFRLTAPTETWKALLDQEIGIIDGMMSGKFQLDGDMQKVLQYSQAAVRLTDIAGEIDAAFADERYDGG</sequence>
<dbReference type="SUPFAM" id="SSF55718">
    <property type="entry name" value="SCP-like"/>
    <property type="match status" value="1"/>
</dbReference>
<comment type="caution">
    <text evidence="2">The sequence shown here is derived from an EMBL/GenBank/DDBJ whole genome shotgun (WGS) entry which is preliminary data.</text>
</comment>
<accession>A0ABD6AWB2</accession>
<organism evidence="2 3">
    <name type="scientific">Halomarina rubra</name>
    <dbReference type="NCBI Taxonomy" id="2071873"/>
    <lineage>
        <taxon>Archaea</taxon>
        <taxon>Methanobacteriati</taxon>
        <taxon>Methanobacteriota</taxon>
        <taxon>Stenosarchaea group</taxon>
        <taxon>Halobacteria</taxon>
        <taxon>Halobacteriales</taxon>
        <taxon>Natronomonadaceae</taxon>
        <taxon>Halomarina</taxon>
    </lineage>
</organism>
<keyword evidence="3" id="KW-1185">Reference proteome</keyword>
<dbReference type="InterPro" id="IPR003033">
    <property type="entry name" value="SCP2_sterol-bd_dom"/>
</dbReference>
<dbReference type="Pfam" id="PF02036">
    <property type="entry name" value="SCP2"/>
    <property type="match status" value="1"/>
</dbReference>
<proteinExistence type="predicted"/>
<dbReference type="EMBL" id="JBHUDC010000005">
    <property type="protein sequence ID" value="MFD1514042.1"/>
    <property type="molecule type" value="Genomic_DNA"/>
</dbReference>
<dbReference type="InterPro" id="IPR036527">
    <property type="entry name" value="SCP2_sterol-bd_dom_sf"/>
</dbReference>
<dbReference type="Gene3D" id="3.30.1050.10">
    <property type="entry name" value="SCP2 sterol-binding domain"/>
    <property type="match status" value="1"/>
</dbReference>
<gene>
    <name evidence="2" type="ORF">ACFSBT_12200</name>
</gene>
<dbReference type="Proteomes" id="UP001597187">
    <property type="component" value="Unassembled WGS sequence"/>
</dbReference>
<name>A0ABD6AWB2_9EURY</name>
<reference evidence="2 3" key="1">
    <citation type="journal article" date="2019" name="Int. J. Syst. Evol. Microbiol.">
        <title>The Global Catalogue of Microorganisms (GCM) 10K type strain sequencing project: providing services to taxonomists for standard genome sequencing and annotation.</title>
        <authorList>
            <consortium name="The Broad Institute Genomics Platform"/>
            <consortium name="The Broad Institute Genome Sequencing Center for Infectious Disease"/>
            <person name="Wu L."/>
            <person name="Ma J."/>
        </authorList>
    </citation>
    <scope>NUCLEOTIDE SEQUENCE [LARGE SCALE GENOMIC DNA]</scope>
    <source>
        <strain evidence="2 3">CGMCC 1.12563</strain>
    </source>
</reference>
<feature type="domain" description="SCP2" evidence="1">
    <location>
        <begin position="89"/>
        <end position="155"/>
    </location>
</feature>
<evidence type="ECO:0000259" key="1">
    <source>
        <dbReference type="Pfam" id="PF02036"/>
    </source>
</evidence>
<dbReference type="RefSeq" id="WP_250873997.1">
    <property type="nucleotide sequence ID" value="NZ_JALXFV010000005.1"/>
</dbReference>
<evidence type="ECO:0000313" key="3">
    <source>
        <dbReference type="Proteomes" id="UP001597187"/>
    </source>
</evidence>
<evidence type="ECO:0000313" key="2">
    <source>
        <dbReference type="EMBL" id="MFD1514042.1"/>
    </source>
</evidence>
<protein>
    <submittedName>
        <fullName evidence="2">SCP2 sterol-binding domain-containing protein</fullName>
    </submittedName>
</protein>